<organism evidence="2">
    <name type="scientific">Cupriavidus pinatubonensis (strain JMP 134 / LMG 1197)</name>
    <name type="common">Cupriavidus necator (strain JMP 134)</name>
    <dbReference type="NCBI Taxonomy" id="264198"/>
    <lineage>
        <taxon>Bacteria</taxon>
        <taxon>Pseudomonadati</taxon>
        <taxon>Pseudomonadota</taxon>
        <taxon>Betaproteobacteria</taxon>
        <taxon>Burkholderiales</taxon>
        <taxon>Burkholderiaceae</taxon>
        <taxon>Cupriavidus</taxon>
    </lineage>
</organism>
<keyword evidence="1" id="KW-1133">Transmembrane helix</keyword>
<protein>
    <submittedName>
        <fullName evidence="2">Uncharacterized protein</fullName>
    </submittedName>
</protein>
<dbReference type="KEGG" id="reu:Reut_C6165"/>
<geneLocation type="plasmid" evidence="2">
    <name>megaplasmid</name>
</geneLocation>
<keyword evidence="1" id="KW-0472">Membrane</keyword>
<accession>Q46MZ5</accession>
<evidence type="ECO:0000313" key="2">
    <source>
        <dbReference type="EMBL" id="AAZ65480.1"/>
    </source>
</evidence>
<gene>
    <name evidence="2" type="ordered locus">Reut_C6165</name>
</gene>
<dbReference type="AlphaFoldDB" id="Q46MZ5"/>
<dbReference type="HOGENOM" id="CLU_2286823_0_0_4"/>
<keyword evidence="2" id="KW-0614">Plasmid</keyword>
<reference evidence="2" key="1">
    <citation type="submission" date="2005-08" db="EMBL/GenBank/DDBJ databases">
        <title>Complete sequence of a megaplasmid of Ralstonia eutropha JMP134.</title>
        <authorList>
            <person name="Copeland A."/>
            <person name="Lucas S."/>
            <person name="Lapidus A."/>
            <person name="Barry K."/>
            <person name="Detter J.C."/>
            <person name="Glavina T."/>
            <person name="Hammon N."/>
            <person name="Israni S."/>
            <person name="Pitluck S."/>
            <person name="Goltsman E."/>
            <person name="Martinez M."/>
            <person name="Vergez L."/>
            <person name="Larimer F."/>
            <person name="Land M."/>
            <person name="Lykidis A."/>
            <person name="Richardson P."/>
        </authorList>
    </citation>
    <scope>NUCLEOTIDE SEQUENCE [LARGE SCALE GENOMIC DNA]</scope>
    <source>
        <strain evidence="2">JMP134</strain>
        <plasmid evidence="2">megaplasmid</plasmid>
    </source>
</reference>
<keyword evidence="1" id="KW-0812">Transmembrane</keyword>
<sequence length="101" mass="10887">MRPATSLCARAVPRRWLQTRSSVDACLRPIEVLHLASFPAAVPFLAGVAVGGMRPRCAPRRRADRERRGEGAGAGAVAPACRLRCAKPAGFPLPDNCYYQV</sequence>
<proteinExistence type="predicted"/>
<dbReference type="EMBL" id="CP000092">
    <property type="protein sequence ID" value="AAZ65480.1"/>
    <property type="molecule type" value="Genomic_DNA"/>
</dbReference>
<name>Q46MZ5_CUPPJ</name>
<feature type="transmembrane region" description="Helical" evidence="1">
    <location>
        <begin position="32"/>
        <end position="52"/>
    </location>
</feature>
<evidence type="ECO:0000256" key="1">
    <source>
        <dbReference type="SAM" id="Phobius"/>
    </source>
</evidence>